<evidence type="ECO:0000256" key="2">
    <source>
        <dbReference type="ARBA" id="ARBA00005179"/>
    </source>
</evidence>
<feature type="binding site" description="axial binding residue" evidence="9">
    <location>
        <position position="500"/>
    </location>
    <ligand>
        <name>heme</name>
        <dbReference type="ChEBI" id="CHEBI:30413"/>
    </ligand>
    <ligandPart>
        <name>Fe</name>
        <dbReference type="ChEBI" id="CHEBI:18248"/>
    </ligandPart>
</feature>
<name>A0A8E2AMH1_9APHY</name>
<dbReference type="InterPro" id="IPR001128">
    <property type="entry name" value="Cyt_P450"/>
</dbReference>
<comment type="pathway">
    <text evidence="2">Secondary metabolite biosynthesis.</text>
</comment>
<evidence type="ECO:0000256" key="5">
    <source>
        <dbReference type="ARBA" id="ARBA00022723"/>
    </source>
</evidence>
<keyword evidence="5 9" id="KW-0479">Metal-binding</keyword>
<dbReference type="OrthoDB" id="1470350at2759"/>
<comment type="cofactor">
    <cofactor evidence="1 9">
        <name>heme</name>
        <dbReference type="ChEBI" id="CHEBI:30413"/>
    </cofactor>
</comment>
<evidence type="ECO:0000313" key="11">
    <source>
        <dbReference type="Proteomes" id="UP000250043"/>
    </source>
</evidence>
<dbReference type="InterPro" id="IPR050121">
    <property type="entry name" value="Cytochrome_P450_monoxygenase"/>
</dbReference>
<gene>
    <name evidence="10" type="ORF">OBBRIDRAFT_863929</name>
</gene>
<evidence type="ECO:0000256" key="1">
    <source>
        <dbReference type="ARBA" id="ARBA00001971"/>
    </source>
</evidence>
<keyword evidence="4 9" id="KW-0349">Heme</keyword>
<evidence type="ECO:0000256" key="4">
    <source>
        <dbReference type="ARBA" id="ARBA00022617"/>
    </source>
</evidence>
<keyword evidence="7 9" id="KW-0408">Iron</keyword>
<evidence type="ECO:0000256" key="6">
    <source>
        <dbReference type="ARBA" id="ARBA00023002"/>
    </source>
</evidence>
<evidence type="ECO:0000256" key="9">
    <source>
        <dbReference type="PIRSR" id="PIRSR602401-1"/>
    </source>
</evidence>
<dbReference type="GO" id="GO:0016705">
    <property type="term" value="F:oxidoreductase activity, acting on paired donors, with incorporation or reduction of molecular oxygen"/>
    <property type="evidence" value="ECO:0007669"/>
    <property type="project" value="InterPro"/>
</dbReference>
<dbReference type="SUPFAM" id="SSF48264">
    <property type="entry name" value="Cytochrome P450"/>
    <property type="match status" value="1"/>
</dbReference>
<reference evidence="10 11" key="1">
    <citation type="submission" date="2016-07" db="EMBL/GenBank/DDBJ databases">
        <title>Draft genome of the white-rot fungus Obba rivulosa 3A-2.</title>
        <authorList>
            <consortium name="DOE Joint Genome Institute"/>
            <person name="Miettinen O."/>
            <person name="Riley R."/>
            <person name="Acob R."/>
            <person name="Barry K."/>
            <person name="Cullen D."/>
            <person name="De Vries R."/>
            <person name="Hainaut M."/>
            <person name="Hatakka A."/>
            <person name="Henrissat B."/>
            <person name="Hilden K."/>
            <person name="Kuo R."/>
            <person name="Labutti K."/>
            <person name="Lipzen A."/>
            <person name="Makela M.R."/>
            <person name="Sandor L."/>
            <person name="Spatafora J.W."/>
            <person name="Grigoriev I.V."/>
            <person name="Hibbett D.S."/>
        </authorList>
    </citation>
    <scope>NUCLEOTIDE SEQUENCE [LARGE SCALE GENOMIC DNA]</scope>
    <source>
        <strain evidence="10 11">3A-2</strain>
    </source>
</reference>
<keyword evidence="6" id="KW-0560">Oxidoreductase</keyword>
<sequence>MTVLIPLLQSVLICSATWFLWKSLRQFIVKSSLDNLPGPPSKSLWRGHIPQIYGRHEWDFYKDIAQNYGPVVKLNGLLGNKMLYVFDPLALHSVIVKDQDIYEEPAFLIKSNLSVFGPGLLSTLGDHHRKQRKLLNPVFSIAHMRHLTPVFYRISHQLERAIAARLGSGPREIDVLGWMGRTALELIGQGGLGYSFDPLVENASIPVGDAIKTLLPTLASLAIYRRTVPYLFDYGTPALRRMVLEHFPDRRVQALVKAVDIIDATCKEILRDRKTALELGNEAITHQIAEGKDILSVLIQANMNAMEDDRLPDHEVVAQMRQVLRYVITIFLSFPYSTLIFAAMDTTSNALSKTLNLLAEHPEIQQKLRKELVEATQGGDIPYDDLVHLPYLDAVCRETLRIFPPAVTMMRETRKDAIMPLSEPIRGVDGAIMSEIHVPKGTVIQIGVHGSNWNKALWGEDALEWKPERWLAPLPAALEEARIPGVYSHLMTFLGGGRSCIGFKFSQIEMKAVLAVLLPVFTFELPKAPIVWNIAGVAYPTMSKEATKPKMMLKVGFVKDMQRS</sequence>
<dbReference type="CDD" id="cd11069">
    <property type="entry name" value="CYP_FUM15-like"/>
    <property type="match status" value="1"/>
</dbReference>
<comment type="similarity">
    <text evidence="3">Belongs to the cytochrome P450 family.</text>
</comment>
<dbReference type="PRINTS" id="PR00463">
    <property type="entry name" value="EP450I"/>
</dbReference>
<proteinExistence type="inferred from homology"/>
<dbReference type="InterPro" id="IPR002401">
    <property type="entry name" value="Cyt_P450_E_grp-I"/>
</dbReference>
<keyword evidence="11" id="KW-1185">Reference proteome</keyword>
<dbReference type="InterPro" id="IPR036396">
    <property type="entry name" value="Cyt_P450_sf"/>
</dbReference>
<dbReference type="PRINTS" id="PR00385">
    <property type="entry name" value="P450"/>
</dbReference>
<dbReference type="Gene3D" id="1.10.630.10">
    <property type="entry name" value="Cytochrome P450"/>
    <property type="match status" value="1"/>
</dbReference>
<evidence type="ECO:0000313" key="10">
    <source>
        <dbReference type="EMBL" id="OCH84539.1"/>
    </source>
</evidence>
<protein>
    <submittedName>
        <fullName evidence="10">Cytochrome P450 monooxygenase</fullName>
    </submittedName>
</protein>
<evidence type="ECO:0000256" key="3">
    <source>
        <dbReference type="ARBA" id="ARBA00010617"/>
    </source>
</evidence>
<organism evidence="10 11">
    <name type="scientific">Obba rivulosa</name>
    <dbReference type="NCBI Taxonomy" id="1052685"/>
    <lineage>
        <taxon>Eukaryota</taxon>
        <taxon>Fungi</taxon>
        <taxon>Dikarya</taxon>
        <taxon>Basidiomycota</taxon>
        <taxon>Agaricomycotina</taxon>
        <taxon>Agaricomycetes</taxon>
        <taxon>Polyporales</taxon>
        <taxon>Gelatoporiaceae</taxon>
        <taxon>Obba</taxon>
    </lineage>
</organism>
<dbReference type="PANTHER" id="PTHR24305:SF166">
    <property type="entry name" value="CYTOCHROME P450 12A4, MITOCHONDRIAL-RELATED"/>
    <property type="match status" value="1"/>
</dbReference>
<dbReference type="GO" id="GO:0005506">
    <property type="term" value="F:iron ion binding"/>
    <property type="evidence" value="ECO:0007669"/>
    <property type="project" value="InterPro"/>
</dbReference>
<dbReference type="Proteomes" id="UP000250043">
    <property type="component" value="Unassembled WGS sequence"/>
</dbReference>
<dbReference type="PANTHER" id="PTHR24305">
    <property type="entry name" value="CYTOCHROME P450"/>
    <property type="match status" value="1"/>
</dbReference>
<dbReference type="AlphaFoldDB" id="A0A8E2AMH1"/>
<evidence type="ECO:0000256" key="8">
    <source>
        <dbReference type="ARBA" id="ARBA00023033"/>
    </source>
</evidence>
<dbReference type="EMBL" id="KV722661">
    <property type="protein sequence ID" value="OCH84539.1"/>
    <property type="molecule type" value="Genomic_DNA"/>
</dbReference>
<dbReference type="Pfam" id="PF00067">
    <property type="entry name" value="p450"/>
    <property type="match status" value="1"/>
</dbReference>
<dbReference type="GO" id="GO:0004497">
    <property type="term" value="F:monooxygenase activity"/>
    <property type="evidence" value="ECO:0007669"/>
    <property type="project" value="UniProtKB-KW"/>
</dbReference>
<keyword evidence="8 10" id="KW-0503">Monooxygenase</keyword>
<dbReference type="GO" id="GO:0020037">
    <property type="term" value="F:heme binding"/>
    <property type="evidence" value="ECO:0007669"/>
    <property type="project" value="InterPro"/>
</dbReference>
<evidence type="ECO:0000256" key="7">
    <source>
        <dbReference type="ARBA" id="ARBA00023004"/>
    </source>
</evidence>
<accession>A0A8E2AMH1</accession>